<evidence type="ECO:0000313" key="3">
    <source>
        <dbReference type="EMBL" id="MBE1533168.1"/>
    </source>
</evidence>
<feature type="transmembrane region" description="Helical" evidence="2">
    <location>
        <begin position="137"/>
        <end position="157"/>
    </location>
</feature>
<comment type="caution">
    <text evidence="3">The sequence shown here is derived from an EMBL/GenBank/DDBJ whole genome shotgun (WGS) entry which is preliminary data.</text>
</comment>
<evidence type="ECO:0000256" key="1">
    <source>
        <dbReference type="SAM" id="MobiDB-lite"/>
    </source>
</evidence>
<gene>
    <name evidence="3" type="ORF">H4W34_003001</name>
</gene>
<dbReference type="Proteomes" id="UP000627838">
    <property type="component" value="Unassembled WGS sequence"/>
</dbReference>
<accession>A0ABR9JRH2</accession>
<keyword evidence="2" id="KW-0812">Transmembrane</keyword>
<dbReference type="EMBL" id="JADBDZ010000001">
    <property type="protein sequence ID" value="MBE1533168.1"/>
    <property type="molecule type" value="Genomic_DNA"/>
</dbReference>
<sequence>MVRFMDRLRRNASATPDDGTDGGQRLQPFRRREMLHRALFTISHDGPDGPRRTWTVDVRMKDLGWVAGLYLDGARQEEHDVPAAFAVPGGTIEVKASMYGITRMHLVLDSGRERRLAPVAGTAEDLRGRLARRHPRLSRTIGVLAIAILVVNLALAVPQAIEIVTGLPPIADHVGSFTSPVSTPPWLTAVLVFAGIVAATERVLMRRHNRLLDIETIWSSF</sequence>
<keyword evidence="2" id="KW-0472">Membrane</keyword>
<name>A0ABR9JRH2_9ACTN</name>
<evidence type="ECO:0000256" key="2">
    <source>
        <dbReference type="SAM" id="Phobius"/>
    </source>
</evidence>
<dbReference type="RefSeq" id="WP_192759764.1">
    <property type="nucleotide sequence ID" value="NZ_JADBDZ010000001.1"/>
</dbReference>
<evidence type="ECO:0000313" key="4">
    <source>
        <dbReference type="Proteomes" id="UP000627838"/>
    </source>
</evidence>
<protein>
    <submittedName>
        <fullName evidence="3">Uncharacterized protein</fullName>
    </submittedName>
</protein>
<proteinExistence type="predicted"/>
<feature type="transmembrane region" description="Helical" evidence="2">
    <location>
        <begin position="186"/>
        <end position="204"/>
    </location>
</feature>
<organism evidence="3 4">
    <name type="scientific">Actinomadura algeriensis</name>
    <dbReference type="NCBI Taxonomy" id="1679523"/>
    <lineage>
        <taxon>Bacteria</taxon>
        <taxon>Bacillati</taxon>
        <taxon>Actinomycetota</taxon>
        <taxon>Actinomycetes</taxon>
        <taxon>Streptosporangiales</taxon>
        <taxon>Thermomonosporaceae</taxon>
        <taxon>Actinomadura</taxon>
    </lineage>
</organism>
<keyword evidence="2" id="KW-1133">Transmembrane helix</keyword>
<reference evidence="3 4" key="1">
    <citation type="submission" date="2020-10" db="EMBL/GenBank/DDBJ databases">
        <title>Sequencing the genomes of 1000 actinobacteria strains.</title>
        <authorList>
            <person name="Klenk H.-P."/>
        </authorList>
    </citation>
    <scope>NUCLEOTIDE SEQUENCE [LARGE SCALE GENOMIC DNA]</scope>
    <source>
        <strain evidence="3 4">DSM 46744</strain>
    </source>
</reference>
<feature type="region of interest" description="Disordered" evidence="1">
    <location>
        <begin position="1"/>
        <end position="28"/>
    </location>
</feature>
<keyword evidence="4" id="KW-1185">Reference proteome</keyword>